<dbReference type="AlphaFoldDB" id="A0A0C9TNV2"/>
<sequence>MQGINQKSNTLKSLLGFFLQSVHAPSKVIDTLAHLSISISADAINMASLLASYAYDNFDVDLKSQVPTAEKSNDSLKHLTSGLLFPLVHGVSVDDLKCSEELWKKSTLNLWVDEGDLPRKRTWRDLVNLHPEPPEHSRSKLSCHDRFNSWLFLSDLCAYGPEYFRQFKSALRDPVTVEQIPLVKTPILAARAMDINNSTVSGNIRAVIDLLGQGGVSDPSSLSGDETNDSPDISPHVVLVHGDLGTGEHLQAAQLRRSIESTPWRRFQHAIFIPGLFHLKMACADALWRCFIYPPAAREDKTSLMRDVVELWPKETGIYISKPGFC</sequence>
<dbReference type="EMBL" id="KN819458">
    <property type="protein sequence ID" value="KIJ09487.1"/>
    <property type="molecule type" value="Genomic_DNA"/>
</dbReference>
<keyword evidence="3" id="KW-1185">Reference proteome</keyword>
<evidence type="ECO:0000313" key="3">
    <source>
        <dbReference type="Proteomes" id="UP000053647"/>
    </source>
</evidence>
<reference evidence="2 3" key="1">
    <citation type="submission" date="2014-06" db="EMBL/GenBank/DDBJ databases">
        <authorList>
            <consortium name="DOE Joint Genome Institute"/>
            <person name="Kuo A."/>
            <person name="Kohler A."/>
            <person name="Nagy L.G."/>
            <person name="Floudas D."/>
            <person name="Copeland A."/>
            <person name="Barry K.W."/>
            <person name="Cichocki N."/>
            <person name="Veneault-Fourrey C."/>
            <person name="LaButti K."/>
            <person name="Lindquist E.A."/>
            <person name="Lipzen A."/>
            <person name="Lundell T."/>
            <person name="Morin E."/>
            <person name="Murat C."/>
            <person name="Sun H."/>
            <person name="Tunlid A."/>
            <person name="Henrissat B."/>
            <person name="Grigoriev I.V."/>
            <person name="Hibbett D.S."/>
            <person name="Martin F."/>
            <person name="Nordberg H.P."/>
            <person name="Cantor M.N."/>
            <person name="Hua S.X."/>
        </authorList>
    </citation>
    <scope>NUCLEOTIDE SEQUENCE [LARGE SCALE GENOMIC DNA]</scope>
    <source>
        <strain evidence="2 3">ATCC 200175</strain>
    </source>
</reference>
<evidence type="ECO:0000313" key="2">
    <source>
        <dbReference type="EMBL" id="KIJ09487.1"/>
    </source>
</evidence>
<dbReference type="OrthoDB" id="4743193at2759"/>
<dbReference type="Proteomes" id="UP000053647">
    <property type="component" value="Unassembled WGS sequence"/>
</dbReference>
<organism evidence="2 3">
    <name type="scientific">Paxillus involutus ATCC 200175</name>
    <dbReference type="NCBI Taxonomy" id="664439"/>
    <lineage>
        <taxon>Eukaryota</taxon>
        <taxon>Fungi</taxon>
        <taxon>Dikarya</taxon>
        <taxon>Basidiomycota</taxon>
        <taxon>Agaricomycotina</taxon>
        <taxon>Agaricomycetes</taxon>
        <taxon>Agaricomycetidae</taxon>
        <taxon>Boletales</taxon>
        <taxon>Paxilineae</taxon>
        <taxon>Paxillaceae</taxon>
        <taxon>Paxillus</taxon>
    </lineage>
</organism>
<dbReference type="Pfam" id="PF20231">
    <property type="entry name" value="DUF6589"/>
    <property type="match status" value="1"/>
</dbReference>
<accession>A0A0C9TNV2</accession>
<gene>
    <name evidence="2" type="ORF">PAXINDRAFT_17429</name>
</gene>
<proteinExistence type="predicted"/>
<dbReference type="InterPro" id="IPR046496">
    <property type="entry name" value="DUF6589"/>
</dbReference>
<feature type="domain" description="DUF6589" evidence="1">
    <location>
        <begin position="140"/>
        <end position="311"/>
    </location>
</feature>
<reference evidence="3" key="2">
    <citation type="submission" date="2015-01" db="EMBL/GenBank/DDBJ databases">
        <title>Evolutionary Origins and Diversification of the Mycorrhizal Mutualists.</title>
        <authorList>
            <consortium name="DOE Joint Genome Institute"/>
            <consortium name="Mycorrhizal Genomics Consortium"/>
            <person name="Kohler A."/>
            <person name="Kuo A."/>
            <person name="Nagy L.G."/>
            <person name="Floudas D."/>
            <person name="Copeland A."/>
            <person name="Barry K.W."/>
            <person name="Cichocki N."/>
            <person name="Veneault-Fourrey C."/>
            <person name="LaButti K."/>
            <person name="Lindquist E.A."/>
            <person name="Lipzen A."/>
            <person name="Lundell T."/>
            <person name="Morin E."/>
            <person name="Murat C."/>
            <person name="Riley R."/>
            <person name="Ohm R."/>
            <person name="Sun H."/>
            <person name="Tunlid A."/>
            <person name="Henrissat B."/>
            <person name="Grigoriev I.V."/>
            <person name="Hibbett D.S."/>
            <person name="Martin F."/>
        </authorList>
    </citation>
    <scope>NUCLEOTIDE SEQUENCE [LARGE SCALE GENOMIC DNA]</scope>
    <source>
        <strain evidence="3">ATCC 200175</strain>
    </source>
</reference>
<evidence type="ECO:0000259" key="1">
    <source>
        <dbReference type="Pfam" id="PF20231"/>
    </source>
</evidence>
<name>A0A0C9TNV2_PAXIN</name>
<protein>
    <recommendedName>
        <fullName evidence="1">DUF6589 domain-containing protein</fullName>
    </recommendedName>
</protein>
<dbReference type="HOGENOM" id="CLU_074408_0_0_1"/>